<dbReference type="Proteomes" id="UP001392437">
    <property type="component" value="Unassembled WGS sequence"/>
</dbReference>
<reference evidence="7 8" key="1">
    <citation type="submission" date="2023-01" db="EMBL/GenBank/DDBJ databases">
        <title>Analysis of 21 Apiospora genomes using comparative genomics revels a genus with tremendous synthesis potential of carbohydrate active enzymes and secondary metabolites.</title>
        <authorList>
            <person name="Sorensen T."/>
        </authorList>
    </citation>
    <scope>NUCLEOTIDE SEQUENCE [LARGE SCALE GENOMIC DNA]</scope>
    <source>
        <strain evidence="7 8">CBS 117206</strain>
    </source>
</reference>
<feature type="domain" description="LysM" evidence="6">
    <location>
        <begin position="151"/>
        <end position="199"/>
    </location>
</feature>
<dbReference type="InterPro" id="IPR052210">
    <property type="entry name" value="LysM1-like"/>
</dbReference>
<protein>
    <recommendedName>
        <fullName evidence="6">LysM domain-containing protein</fullName>
    </recommendedName>
</protein>
<evidence type="ECO:0000313" key="8">
    <source>
        <dbReference type="Proteomes" id="UP001392437"/>
    </source>
</evidence>
<name>A0AAW0RAL3_9PEZI</name>
<dbReference type="PANTHER" id="PTHR34997">
    <property type="entry name" value="AM15"/>
    <property type="match status" value="1"/>
</dbReference>
<feature type="domain" description="LysM" evidence="6">
    <location>
        <begin position="626"/>
        <end position="671"/>
    </location>
</feature>
<feature type="domain" description="LysM" evidence="6">
    <location>
        <begin position="439"/>
        <end position="485"/>
    </location>
</feature>
<sequence length="675" mass="70453">MKGQPNGPHLVLRLTASSPGHPEYCYLKTGNGTSYNVTAEDPCGTCSLGLTKLQLEDARLYDESIAADYSASLSSCGITAAPLATPAPVLLPNPKTCSGTSVPMPTSLSCDQTALDHSVSTAQLLADNGLPAGCSSWPGSADTLCIQNTCETYTVKETDTCRSVAKAHNVTLTQLLTWNPTIDPVCANWNYTMGHVICVSSPLGYTMPSVTIDNPGGNTPTVPAALPSSIAPGSNTYCGIWYTTKDGDYCSMISTANGISLDDLYFLNPEIDANCTNLWANYSYCVKPVGSISEYPGYGGVDVGSDPVTSAISTLDAATLPIIAAPTYSFTTSARLPLASGSLSGCYNEFQNTQGELSCLLFANWMGVALKDFLRWNPSLKLDRSQGSVVSGCKLQNGTAYCAAFYNNDAITVYTTTSTTAYAAAPTDSTAGATTQCIEWYETEDGDTCASILEDFKIPLSSFYQWNPAVGDQCQNLWLHASYCVAGPGWDTVVTSISASSVATTSAGAPVTPNPGSAEVTAPGPTQSGIVPSCSKYAKTEAGDSCTAFAARNDITPAQLYAWNSVLGADGSSCNTALWANEWYCVGVSGGPTKTSAPPATTATATTTSVVPPGPTQTGIPGNCNAYAIPISGDGCWSFADRNGITLDNFYKWNPAVGECANFWGGEAYCIGVTS</sequence>
<keyword evidence="1" id="KW-0147">Chitin-binding</keyword>
<proteinExistence type="inferred from homology"/>
<comment type="caution">
    <text evidence="7">The sequence shown here is derived from an EMBL/GenBank/DDBJ whole genome shotgun (WGS) entry which is preliminary data.</text>
</comment>
<comment type="similarity">
    <text evidence="4">Belongs to the secreted LysM effector family.</text>
</comment>
<dbReference type="SMART" id="SM00257">
    <property type="entry name" value="LysM"/>
    <property type="match status" value="5"/>
</dbReference>
<accession>A0AAW0RAL3</accession>
<keyword evidence="2" id="KW-0732">Signal</keyword>
<evidence type="ECO:0000256" key="3">
    <source>
        <dbReference type="ARBA" id="ARBA00023026"/>
    </source>
</evidence>
<evidence type="ECO:0000259" key="6">
    <source>
        <dbReference type="PROSITE" id="PS51782"/>
    </source>
</evidence>
<evidence type="ECO:0000256" key="1">
    <source>
        <dbReference type="ARBA" id="ARBA00022669"/>
    </source>
</evidence>
<dbReference type="AlphaFoldDB" id="A0AAW0RAL3"/>
<evidence type="ECO:0000313" key="7">
    <source>
        <dbReference type="EMBL" id="KAK8131957.1"/>
    </source>
</evidence>
<dbReference type="GO" id="GO:0008061">
    <property type="term" value="F:chitin binding"/>
    <property type="evidence" value="ECO:0007669"/>
    <property type="project" value="UniProtKB-KW"/>
</dbReference>
<keyword evidence="3" id="KW-0843">Virulence</keyword>
<evidence type="ECO:0000256" key="5">
    <source>
        <dbReference type="SAM" id="MobiDB-lite"/>
    </source>
</evidence>
<dbReference type="EMBL" id="JAQQWP010000001">
    <property type="protein sequence ID" value="KAK8131957.1"/>
    <property type="molecule type" value="Genomic_DNA"/>
</dbReference>
<dbReference type="PROSITE" id="PS51782">
    <property type="entry name" value="LYSM"/>
    <property type="match status" value="5"/>
</dbReference>
<feature type="region of interest" description="Disordered" evidence="5">
    <location>
        <begin position="505"/>
        <end position="525"/>
    </location>
</feature>
<evidence type="ECO:0000256" key="4">
    <source>
        <dbReference type="ARBA" id="ARBA00044955"/>
    </source>
</evidence>
<gene>
    <name evidence="7" type="ORF">PG999_000130</name>
</gene>
<feature type="domain" description="LysM" evidence="6">
    <location>
        <begin position="240"/>
        <end position="286"/>
    </location>
</feature>
<dbReference type="Pfam" id="PF01476">
    <property type="entry name" value="LysM"/>
    <property type="match status" value="4"/>
</dbReference>
<organism evidence="7 8">
    <name type="scientific">Apiospora kogelbergensis</name>
    <dbReference type="NCBI Taxonomy" id="1337665"/>
    <lineage>
        <taxon>Eukaryota</taxon>
        <taxon>Fungi</taxon>
        <taxon>Dikarya</taxon>
        <taxon>Ascomycota</taxon>
        <taxon>Pezizomycotina</taxon>
        <taxon>Sordariomycetes</taxon>
        <taxon>Xylariomycetidae</taxon>
        <taxon>Amphisphaeriales</taxon>
        <taxon>Apiosporaceae</taxon>
        <taxon>Apiospora</taxon>
    </lineage>
</organism>
<dbReference type="InterPro" id="IPR036779">
    <property type="entry name" value="LysM_dom_sf"/>
</dbReference>
<keyword evidence="8" id="KW-1185">Reference proteome</keyword>
<dbReference type="SUPFAM" id="SSF54106">
    <property type="entry name" value="LysM domain"/>
    <property type="match status" value="4"/>
</dbReference>
<evidence type="ECO:0000256" key="2">
    <source>
        <dbReference type="ARBA" id="ARBA00022729"/>
    </source>
</evidence>
<dbReference type="InterPro" id="IPR018392">
    <property type="entry name" value="LysM"/>
</dbReference>
<dbReference type="CDD" id="cd00118">
    <property type="entry name" value="LysM"/>
    <property type="match status" value="5"/>
</dbReference>
<dbReference type="Gene3D" id="3.10.350.10">
    <property type="entry name" value="LysM domain"/>
    <property type="match status" value="5"/>
</dbReference>
<feature type="domain" description="LysM" evidence="6">
    <location>
        <begin position="536"/>
        <end position="586"/>
    </location>
</feature>
<dbReference type="PANTHER" id="PTHR34997:SF2">
    <property type="entry name" value="LYSM DOMAIN-CONTAINING PROTEIN-RELATED"/>
    <property type="match status" value="1"/>
</dbReference>